<gene>
    <name evidence="8" type="ORF">F2Q68_00041636</name>
</gene>
<evidence type="ECO:0000256" key="1">
    <source>
        <dbReference type="ARBA" id="ARBA00001971"/>
    </source>
</evidence>
<dbReference type="GO" id="GO:0020037">
    <property type="term" value="F:heme binding"/>
    <property type="evidence" value="ECO:0007669"/>
    <property type="project" value="InterPro"/>
</dbReference>
<dbReference type="Gene3D" id="1.10.630.10">
    <property type="entry name" value="Cytochrome P450"/>
    <property type="match status" value="1"/>
</dbReference>
<dbReference type="GO" id="GO:0004497">
    <property type="term" value="F:monooxygenase activity"/>
    <property type="evidence" value="ECO:0007669"/>
    <property type="project" value="UniProtKB-KW"/>
</dbReference>
<comment type="similarity">
    <text evidence="2">Belongs to the cytochrome P450 family.</text>
</comment>
<reference evidence="8" key="1">
    <citation type="submission" date="2019-12" db="EMBL/GenBank/DDBJ databases">
        <title>Genome sequencing and annotation of Brassica cretica.</title>
        <authorList>
            <person name="Studholme D.J."/>
            <person name="Sarris P.F."/>
        </authorList>
    </citation>
    <scope>NUCLEOTIDE SEQUENCE</scope>
    <source>
        <strain evidence="8">PFS-001/15</strain>
        <tissue evidence="8">Leaf</tissue>
    </source>
</reference>
<evidence type="ECO:0000256" key="6">
    <source>
        <dbReference type="ARBA" id="ARBA00023004"/>
    </source>
</evidence>
<comment type="cofactor">
    <cofactor evidence="1">
        <name>heme</name>
        <dbReference type="ChEBI" id="CHEBI:30413"/>
    </cofactor>
</comment>
<protein>
    <recommendedName>
        <fullName evidence="10">Cytochrome P450</fullName>
    </recommendedName>
</protein>
<evidence type="ECO:0008006" key="10">
    <source>
        <dbReference type="Google" id="ProtNLM"/>
    </source>
</evidence>
<dbReference type="Proteomes" id="UP000712281">
    <property type="component" value="Unassembled WGS sequence"/>
</dbReference>
<accession>A0A8S9MRL6</accession>
<evidence type="ECO:0000256" key="4">
    <source>
        <dbReference type="ARBA" id="ARBA00022723"/>
    </source>
</evidence>
<evidence type="ECO:0000256" key="2">
    <source>
        <dbReference type="ARBA" id="ARBA00010617"/>
    </source>
</evidence>
<keyword evidence="5" id="KW-0560">Oxidoreductase</keyword>
<dbReference type="InterPro" id="IPR036396">
    <property type="entry name" value="Cyt_P450_sf"/>
</dbReference>
<keyword evidence="4" id="KW-0479">Metal-binding</keyword>
<dbReference type="GO" id="GO:0016705">
    <property type="term" value="F:oxidoreductase activity, acting on paired donors, with incorporation or reduction of molecular oxygen"/>
    <property type="evidence" value="ECO:0007669"/>
    <property type="project" value="InterPro"/>
</dbReference>
<proteinExistence type="inferred from homology"/>
<evidence type="ECO:0000256" key="7">
    <source>
        <dbReference type="ARBA" id="ARBA00023033"/>
    </source>
</evidence>
<keyword evidence="7" id="KW-0503">Monooxygenase</keyword>
<dbReference type="EMBL" id="QGKW02000007">
    <property type="protein sequence ID" value="KAF2620166.1"/>
    <property type="molecule type" value="Genomic_DNA"/>
</dbReference>
<sequence length="129" mass="14749">MTANPANVEYMLKTKFDNFPKGERFIEILEDFLGRGIFNSDGEMWWKQRKTASHEFSTKSLRDFVMTNVTVEINTRLVPVLAAAATTGKLLNLDDVLERFTFDNICNDMALIIGLPLAISYNRYNGFKT</sequence>
<dbReference type="SUPFAM" id="SSF48264">
    <property type="entry name" value="Cytochrome P450"/>
    <property type="match status" value="1"/>
</dbReference>
<evidence type="ECO:0000313" key="8">
    <source>
        <dbReference type="EMBL" id="KAF2620166.1"/>
    </source>
</evidence>
<dbReference type="InterPro" id="IPR001128">
    <property type="entry name" value="Cyt_P450"/>
</dbReference>
<evidence type="ECO:0000256" key="3">
    <source>
        <dbReference type="ARBA" id="ARBA00022617"/>
    </source>
</evidence>
<dbReference type="PANTHER" id="PTHR24296">
    <property type="entry name" value="CYTOCHROME P450"/>
    <property type="match status" value="1"/>
</dbReference>
<evidence type="ECO:0000256" key="5">
    <source>
        <dbReference type="ARBA" id="ARBA00023002"/>
    </source>
</evidence>
<evidence type="ECO:0000313" key="9">
    <source>
        <dbReference type="Proteomes" id="UP000712281"/>
    </source>
</evidence>
<keyword evidence="6" id="KW-0408">Iron</keyword>
<comment type="caution">
    <text evidence="8">The sequence shown here is derived from an EMBL/GenBank/DDBJ whole genome shotgun (WGS) entry which is preliminary data.</text>
</comment>
<keyword evidence="3" id="KW-0349">Heme</keyword>
<organism evidence="8 9">
    <name type="scientific">Brassica cretica</name>
    <name type="common">Mustard</name>
    <dbReference type="NCBI Taxonomy" id="69181"/>
    <lineage>
        <taxon>Eukaryota</taxon>
        <taxon>Viridiplantae</taxon>
        <taxon>Streptophyta</taxon>
        <taxon>Embryophyta</taxon>
        <taxon>Tracheophyta</taxon>
        <taxon>Spermatophyta</taxon>
        <taxon>Magnoliopsida</taxon>
        <taxon>eudicotyledons</taxon>
        <taxon>Gunneridae</taxon>
        <taxon>Pentapetalae</taxon>
        <taxon>rosids</taxon>
        <taxon>malvids</taxon>
        <taxon>Brassicales</taxon>
        <taxon>Brassicaceae</taxon>
        <taxon>Brassiceae</taxon>
        <taxon>Brassica</taxon>
    </lineage>
</organism>
<dbReference type="Pfam" id="PF00067">
    <property type="entry name" value="p450"/>
    <property type="match status" value="1"/>
</dbReference>
<name>A0A8S9MRL6_BRACR</name>
<dbReference type="AlphaFoldDB" id="A0A8S9MRL6"/>
<dbReference type="GO" id="GO:0005506">
    <property type="term" value="F:iron ion binding"/>
    <property type="evidence" value="ECO:0007669"/>
    <property type="project" value="InterPro"/>
</dbReference>